<keyword evidence="14" id="KW-1185">Reference proteome</keyword>
<dbReference type="PROSITE" id="PS01124">
    <property type="entry name" value="HTH_ARAC_FAMILY_2"/>
    <property type="match status" value="1"/>
</dbReference>
<feature type="domain" description="HTH araC/xylS-type" evidence="10">
    <location>
        <begin position="784"/>
        <end position="883"/>
    </location>
</feature>
<dbReference type="SUPFAM" id="SSF48452">
    <property type="entry name" value="TPR-like"/>
    <property type="match status" value="1"/>
</dbReference>
<evidence type="ECO:0000259" key="12">
    <source>
        <dbReference type="PROSITE" id="PS50110"/>
    </source>
</evidence>
<feature type="coiled-coil region" evidence="8">
    <location>
        <begin position="298"/>
        <end position="334"/>
    </location>
</feature>
<sequence length="884" mass="101605">MSDTEISQHQAQLNLNISKLIENKNRDSSKIYAKTTEKIALRLRDKDLLSKAFLQQGKLFYKQQKDDVALIFFNKIDSLYQIEKVITEDYIMTKIYRAEISKFRLTMPGVLKAKDYILEAINLAEETNDEKLINLTKYRLGEWHGFMSQARDTKEHLDTARIYVNKVLEYYQKEKNYKFIANVYYTLASIDASSKDYKAAEINYKKRLEVIKKSNDSVKISEAYYGLGSVFRRFNQPDKGLKYLDSAAAIFKTHGFSTDDRRKNLYKDYAYLYELKNDYKNAFVNMQKAFVFKDSIFKEENSKNAIELDAKYQAAKKEREIILLKSQKKLSEEQKTNQRNLYLGGLGLTTIAGLFFFVLFQNRQKTTKKLKELDDFKSKLFANISHEFRTPLTLISGPIDKRLNSSNLTEEDRTDFEMIQRNSDRLLNLVDQLLDLSKLEAGHLKLKVSQGDLSVLLKSMASSFQHQATQKHINYTINIDELNNVWFDKDVIEKTVINLLSNAFKYAPENSAINFNALVLDDTLQLQVENKGNLLTKKQVDNIFNRFYQADENTEGVGIGLSLVKEIVNLSYGEITVENTSNKTILFKVYLPILKSQFKPSDFADAFTNPPMIKQKEDTIKVEKAAVKEVIDENRPILLIVDDHEDIRIFVKSVFKDSYQVVEASNGEIGVEKAIALVPDIIISDVMMPKLNGFQLSEILKQDERTSHIPIILLTAKTEDTDTFKGLETGADDYITKPFKTKALEIRVKNLINSRLKLRERYSQELVLKPTEIAINSFDAQFLEKLNIVIDENITEPTFSAADFSKALGMSRMQLHRKLKALTGLSATEFVRSQRLKLAADLLKKSDANVSEIGYSVGFNDHSYFAKCFKEMYGCTPTEFISKQ</sequence>
<organism evidence="13 14">
    <name type="scientific">Winogradskyella damuponensis</name>
    <dbReference type="NCBI Taxonomy" id="943939"/>
    <lineage>
        <taxon>Bacteria</taxon>
        <taxon>Pseudomonadati</taxon>
        <taxon>Bacteroidota</taxon>
        <taxon>Flavobacteriia</taxon>
        <taxon>Flavobacteriales</taxon>
        <taxon>Flavobacteriaceae</taxon>
        <taxon>Winogradskyella</taxon>
    </lineage>
</organism>
<dbReference type="InterPro" id="IPR001789">
    <property type="entry name" value="Sig_transdc_resp-reg_receiver"/>
</dbReference>
<dbReference type="InterPro" id="IPR020449">
    <property type="entry name" value="Tscrpt_reg_AraC-type_HTH"/>
</dbReference>
<dbReference type="Pfam" id="PF02518">
    <property type="entry name" value="HATPase_c"/>
    <property type="match status" value="1"/>
</dbReference>
<feature type="domain" description="Histidine kinase" evidence="11">
    <location>
        <begin position="383"/>
        <end position="595"/>
    </location>
</feature>
<dbReference type="SUPFAM" id="SSF52172">
    <property type="entry name" value="CheY-like"/>
    <property type="match status" value="1"/>
</dbReference>
<keyword evidence="9" id="KW-0472">Membrane</keyword>
<evidence type="ECO:0000256" key="7">
    <source>
        <dbReference type="PROSITE-ProRule" id="PRU00169"/>
    </source>
</evidence>
<feature type="modified residue" description="4-aspartylphosphate" evidence="7">
    <location>
        <position position="685"/>
    </location>
</feature>
<dbReference type="InterPro" id="IPR003661">
    <property type="entry name" value="HisK_dim/P_dom"/>
</dbReference>
<reference evidence="14" key="1">
    <citation type="journal article" date="2019" name="Int. J. Syst. Evol. Microbiol.">
        <title>The Global Catalogue of Microorganisms (GCM) 10K type strain sequencing project: providing services to taxonomists for standard genome sequencing and annotation.</title>
        <authorList>
            <consortium name="The Broad Institute Genomics Platform"/>
            <consortium name="The Broad Institute Genome Sequencing Center for Infectious Disease"/>
            <person name="Wu L."/>
            <person name="Ma J."/>
        </authorList>
    </citation>
    <scope>NUCLEOTIDE SEQUENCE [LARGE SCALE GENOMIC DNA]</scope>
    <source>
        <strain evidence="14">JCM 17633</strain>
    </source>
</reference>
<feature type="domain" description="Response regulatory" evidence="12">
    <location>
        <begin position="637"/>
        <end position="752"/>
    </location>
</feature>
<evidence type="ECO:0000256" key="6">
    <source>
        <dbReference type="ARBA" id="ARBA00023163"/>
    </source>
</evidence>
<evidence type="ECO:0000313" key="13">
    <source>
        <dbReference type="EMBL" id="GAA4245211.1"/>
    </source>
</evidence>
<dbReference type="SMART" id="SM00342">
    <property type="entry name" value="HTH_ARAC"/>
    <property type="match status" value="1"/>
</dbReference>
<evidence type="ECO:0000256" key="3">
    <source>
        <dbReference type="ARBA" id="ARBA00022553"/>
    </source>
</evidence>
<evidence type="ECO:0000256" key="2">
    <source>
        <dbReference type="ARBA" id="ARBA00012438"/>
    </source>
</evidence>
<keyword evidence="6" id="KW-0804">Transcription</keyword>
<comment type="catalytic activity">
    <reaction evidence="1">
        <text>ATP + protein L-histidine = ADP + protein N-phospho-L-histidine.</text>
        <dbReference type="EC" id="2.7.13.3"/>
    </reaction>
</comment>
<dbReference type="PROSITE" id="PS50109">
    <property type="entry name" value="HIS_KIN"/>
    <property type="match status" value="1"/>
</dbReference>
<keyword evidence="8" id="KW-0175">Coiled coil</keyword>
<dbReference type="SMART" id="SM00388">
    <property type="entry name" value="HisKA"/>
    <property type="match status" value="1"/>
</dbReference>
<evidence type="ECO:0000259" key="11">
    <source>
        <dbReference type="PROSITE" id="PS50109"/>
    </source>
</evidence>
<dbReference type="Pfam" id="PF00072">
    <property type="entry name" value="Response_reg"/>
    <property type="match status" value="1"/>
</dbReference>
<evidence type="ECO:0000256" key="5">
    <source>
        <dbReference type="ARBA" id="ARBA00023125"/>
    </source>
</evidence>
<dbReference type="Gene3D" id="1.25.40.10">
    <property type="entry name" value="Tetratricopeptide repeat domain"/>
    <property type="match status" value="1"/>
</dbReference>
<dbReference type="Proteomes" id="UP001501682">
    <property type="component" value="Unassembled WGS sequence"/>
</dbReference>
<gene>
    <name evidence="13" type="ORF">GCM10022292_26690</name>
</gene>
<dbReference type="EMBL" id="BAABCB010000027">
    <property type="protein sequence ID" value="GAA4245211.1"/>
    <property type="molecule type" value="Genomic_DNA"/>
</dbReference>
<dbReference type="Gene3D" id="3.30.565.10">
    <property type="entry name" value="Histidine kinase-like ATPase, C-terminal domain"/>
    <property type="match status" value="1"/>
</dbReference>
<dbReference type="SMART" id="SM00448">
    <property type="entry name" value="REC"/>
    <property type="match status" value="1"/>
</dbReference>
<name>A0ABP8CZ58_9FLAO</name>
<dbReference type="SUPFAM" id="SSF47384">
    <property type="entry name" value="Homodimeric domain of signal transducing histidine kinase"/>
    <property type="match status" value="1"/>
</dbReference>
<dbReference type="PANTHER" id="PTHR43547">
    <property type="entry name" value="TWO-COMPONENT HISTIDINE KINASE"/>
    <property type="match status" value="1"/>
</dbReference>
<keyword evidence="4" id="KW-0805">Transcription regulation</keyword>
<keyword evidence="3 7" id="KW-0597">Phosphoprotein</keyword>
<dbReference type="InterPro" id="IPR019734">
    <property type="entry name" value="TPR_rpt"/>
</dbReference>
<dbReference type="Gene3D" id="3.40.50.2300">
    <property type="match status" value="1"/>
</dbReference>
<dbReference type="PROSITE" id="PS50110">
    <property type="entry name" value="RESPONSE_REGULATORY"/>
    <property type="match status" value="1"/>
</dbReference>
<feature type="transmembrane region" description="Helical" evidence="9">
    <location>
        <begin position="341"/>
        <end position="360"/>
    </location>
</feature>
<evidence type="ECO:0000256" key="1">
    <source>
        <dbReference type="ARBA" id="ARBA00000085"/>
    </source>
</evidence>
<dbReference type="SUPFAM" id="SSF46689">
    <property type="entry name" value="Homeodomain-like"/>
    <property type="match status" value="1"/>
</dbReference>
<dbReference type="InterPro" id="IPR011006">
    <property type="entry name" value="CheY-like_superfamily"/>
</dbReference>
<dbReference type="PRINTS" id="PR00032">
    <property type="entry name" value="HTHARAC"/>
</dbReference>
<dbReference type="PROSITE" id="PS00041">
    <property type="entry name" value="HTH_ARAC_FAMILY_1"/>
    <property type="match status" value="1"/>
</dbReference>
<protein>
    <recommendedName>
        <fullName evidence="2">histidine kinase</fullName>
        <ecNumber evidence="2">2.7.13.3</ecNumber>
    </recommendedName>
</protein>
<dbReference type="Pfam" id="PF12833">
    <property type="entry name" value="HTH_18"/>
    <property type="match status" value="1"/>
</dbReference>
<dbReference type="Gene3D" id="1.10.10.60">
    <property type="entry name" value="Homeodomain-like"/>
    <property type="match status" value="1"/>
</dbReference>
<dbReference type="InterPro" id="IPR003594">
    <property type="entry name" value="HATPase_dom"/>
</dbReference>
<evidence type="ECO:0000259" key="10">
    <source>
        <dbReference type="PROSITE" id="PS01124"/>
    </source>
</evidence>
<keyword evidence="9" id="KW-0812">Transmembrane</keyword>
<proteinExistence type="predicted"/>
<dbReference type="Pfam" id="PF00512">
    <property type="entry name" value="HisKA"/>
    <property type="match status" value="1"/>
</dbReference>
<keyword evidence="5" id="KW-0238">DNA-binding</keyword>
<dbReference type="InterPro" id="IPR005467">
    <property type="entry name" value="His_kinase_dom"/>
</dbReference>
<accession>A0ABP8CZ58</accession>
<dbReference type="CDD" id="cd00082">
    <property type="entry name" value="HisKA"/>
    <property type="match status" value="1"/>
</dbReference>
<dbReference type="Gene3D" id="1.10.287.130">
    <property type="match status" value="1"/>
</dbReference>
<dbReference type="InterPro" id="IPR036890">
    <property type="entry name" value="HATPase_C_sf"/>
</dbReference>
<evidence type="ECO:0000256" key="8">
    <source>
        <dbReference type="SAM" id="Coils"/>
    </source>
</evidence>
<dbReference type="SMART" id="SM00387">
    <property type="entry name" value="HATPase_c"/>
    <property type="match status" value="1"/>
</dbReference>
<dbReference type="InterPro" id="IPR018062">
    <property type="entry name" value="HTH_AraC-typ_CS"/>
</dbReference>
<keyword evidence="9" id="KW-1133">Transmembrane helix</keyword>
<dbReference type="SUPFAM" id="SSF55874">
    <property type="entry name" value="ATPase domain of HSP90 chaperone/DNA topoisomerase II/histidine kinase"/>
    <property type="match status" value="1"/>
</dbReference>
<dbReference type="PANTHER" id="PTHR43547:SF2">
    <property type="entry name" value="HYBRID SIGNAL TRANSDUCTION HISTIDINE KINASE C"/>
    <property type="match status" value="1"/>
</dbReference>
<comment type="caution">
    <text evidence="13">The sequence shown here is derived from an EMBL/GenBank/DDBJ whole genome shotgun (WGS) entry which is preliminary data.</text>
</comment>
<evidence type="ECO:0000256" key="9">
    <source>
        <dbReference type="SAM" id="Phobius"/>
    </source>
</evidence>
<dbReference type="EC" id="2.7.13.3" evidence="2"/>
<evidence type="ECO:0000313" key="14">
    <source>
        <dbReference type="Proteomes" id="UP001501682"/>
    </source>
</evidence>
<dbReference type="InterPro" id="IPR018060">
    <property type="entry name" value="HTH_AraC"/>
</dbReference>
<evidence type="ECO:0000256" key="4">
    <source>
        <dbReference type="ARBA" id="ARBA00023015"/>
    </source>
</evidence>
<dbReference type="InterPro" id="IPR009057">
    <property type="entry name" value="Homeodomain-like_sf"/>
</dbReference>
<dbReference type="CDD" id="cd17574">
    <property type="entry name" value="REC_OmpR"/>
    <property type="match status" value="1"/>
</dbReference>
<dbReference type="SMART" id="SM00028">
    <property type="entry name" value="TPR"/>
    <property type="match status" value="2"/>
</dbReference>
<dbReference type="InterPro" id="IPR036097">
    <property type="entry name" value="HisK_dim/P_sf"/>
</dbReference>
<dbReference type="InterPro" id="IPR011990">
    <property type="entry name" value="TPR-like_helical_dom_sf"/>
</dbReference>